<dbReference type="Pfam" id="PF00440">
    <property type="entry name" value="TetR_N"/>
    <property type="match status" value="1"/>
</dbReference>
<keyword evidence="3 5" id="KW-0238">DNA-binding</keyword>
<dbReference type="EMBL" id="JAGEOJ010000008">
    <property type="protein sequence ID" value="MBO2449443.1"/>
    <property type="molecule type" value="Genomic_DNA"/>
</dbReference>
<dbReference type="SUPFAM" id="SSF46689">
    <property type="entry name" value="Homeodomain-like"/>
    <property type="match status" value="1"/>
</dbReference>
<dbReference type="InterPro" id="IPR001647">
    <property type="entry name" value="HTH_TetR"/>
</dbReference>
<keyword evidence="4" id="KW-0804">Transcription</keyword>
<feature type="domain" description="HTH tetR-type" evidence="6">
    <location>
        <begin position="16"/>
        <end position="76"/>
    </location>
</feature>
<dbReference type="RefSeq" id="WP_208257336.1">
    <property type="nucleotide sequence ID" value="NZ_JAGEOJ010000008.1"/>
</dbReference>
<dbReference type="Gene3D" id="1.10.357.10">
    <property type="entry name" value="Tetracycline Repressor, domain 2"/>
    <property type="match status" value="1"/>
</dbReference>
<dbReference type="Gene3D" id="1.10.10.60">
    <property type="entry name" value="Homeodomain-like"/>
    <property type="match status" value="1"/>
</dbReference>
<name>A0A939PBM4_9ACTN</name>
<proteinExistence type="predicted"/>
<evidence type="ECO:0000256" key="3">
    <source>
        <dbReference type="ARBA" id="ARBA00023125"/>
    </source>
</evidence>
<keyword evidence="1" id="KW-0678">Repressor</keyword>
<dbReference type="InterPro" id="IPR041490">
    <property type="entry name" value="KstR2_TetR_C"/>
</dbReference>
<evidence type="ECO:0000313" key="7">
    <source>
        <dbReference type="EMBL" id="MBO2449443.1"/>
    </source>
</evidence>
<dbReference type="InterPro" id="IPR009057">
    <property type="entry name" value="Homeodomain-like_sf"/>
</dbReference>
<evidence type="ECO:0000256" key="1">
    <source>
        <dbReference type="ARBA" id="ARBA00022491"/>
    </source>
</evidence>
<evidence type="ECO:0000256" key="2">
    <source>
        <dbReference type="ARBA" id="ARBA00023015"/>
    </source>
</evidence>
<evidence type="ECO:0000259" key="6">
    <source>
        <dbReference type="PROSITE" id="PS50977"/>
    </source>
</evidence>
<dbReference type="AlphaFoldDB" id="A0A939PBM4"/>
<accession>A0A939PBM4</accession>
<dbReference type="Proteomes" id="UP000669179">
    <property type="component" value="Unassembled WGS sequence"/>
</dbReference>
<keyword evidence="8" id="KW-1185">Reference proteome</keyword>
<organism evidence="7 8">
    <name type="scientific">Actinomadura barringtoniae</name>
    <dbReference type="NCBI Taxonomy" id="1427535"/>
    <lineage>
        <taxon>Bacteria</taxon>
        <taxon>Bacillati</taxon>
        <taxon>Actinomycetota</taxon>
        <taxon>Actinomycetes</taxon>
        <taxon>Streptosporangiales</taxon>
        <taxon>Thermomonosporaceae</taxon>
        <taxon>Actinomadura</taxon>
    </lineage>
</organism>
<dbReference type="Pfam" id="PF17932">
    <property type="entry name" value="TetR_C_24"/>
    <property type="match status" value="1"/>
</dbReference>
<sequence length="209" mass="23599">MSPRRRDAEGTAAARAERRAELLATAAEVFASQGYAATTVRKVADAAGILGGSLYYHFDSKESMADEILSTFLDELWAAYDRVVAAELPARETLEAFVVESFRSIDRHRPAVVIYQNESKHLAISERFHYLLDSQRRFEEMWTALLDRGVEEGAFRPDLDRVLVYRFIRDTVWVAANWYQHGGRLSAEEIAKQYLAMVLEGIQASPPPA</sequence>
<dbReference type="PANTHER" id="PTHR30055">
    <property type="entry name" value="HTH-TYPE TRANSCRIPTIONAL REGULATOR RUTR"/>
    <property type="match status" value="1"/>
</dbReference>
<keyword evidence="2" id="KW-0805">Transcription regulation</keyword>
<dbReference type="SUPFAM" id="SSF48498">
    <property type="entry name" value="Tetracyclin repressor-like, C-terminal domain"/>
    <property type="match status" value="1"/>
</dbReference>
<feature type="DNA-binding region" description="H-T-H motif" evidence="5">
    <location>
        <begin position="39"/>
        <end position="58"/>
    </location>
</feature>
<comment type="caution">
    <text evidence="7">The sequence shown here is derived from an EMBL/GenBank/DDBJ whole genome shotgun (WGS) entry which is preliminary data.</text>
</comment>
<gene>
    <name evidence="7" type="ORF">J4573_20240</name>
</gene>
<dbReference type="PANTHER" id="PTHR30055:SF175">
    <property type="entry name" value="HTH-TYPE TRANSCRIPTIONAL REPRESSOR KSTR2"/>
    <property type="match status" value="1"/>
</dbReference>
<evidence type="ECO:0000256" key="4">
    <source>
        <dbReference type="ARBA" id="ARBA00023163"/>
    </source>
</evidence>
<dbReference type="InterPro" id="IPR050109">
    <property type="entry name" value="HTH-type_TetR-like_transc_reg"/>
</dbReference>
<dbReference type="GO" id="GO:0003700">
    <property type="term" value="F:DNA-binding transcription factor activity"/>
    <property type="evidence" value="ECO:0007669"/>
    <property type="project" value="TreeGrafter"/>
</dbReference>
<reference evidence="7" key="1">
    <citation type="submission" date="2021-03" db="EMBL/GenBank/DDBJ databases">
        <authorList>
            <person name="Kanchanasin P."/>
            <person name="Saeng-In P."/>
            <person name="Phongsopitanun W."/>
            <person name="Yuki M."/>
            <person name="Kudo T."/>
            <person name="Ohkuma M."/>
            <person name="Tanasupawat S."/>
        </authorList>
    </citation>
    <scope>NUCLEOTIDE SEQUENCE</scope>
    <source>
        <strain evidence="7">GKU 128</strain>
    </source>
</reference>
<protein>
    <submittedName>
        <fullName evidence="7">TetR family transcriptional regulator</fullName>
    </submittedName>
</protein>
<dbReference type="InterPro" id="IPR036271">
    <property type="entry name" value="Tet_transcr_reg_TetR-rel_C_sf"/>
</dbReference>
<dbReference type="PROSITE" id="PS50977">
    <property type="entry name" value="HTH_TETR_2"/>
    <property type="match status" value="1"/>
</dbReference>
<evidence type="ECO:0000313" key="8">
    <source>
        <dbReference type="Proteomes" id="UP000669179"/>
    </source>
</evidence>
<dbReference type="GO" id="GO:0000976">
    <property type="term" value="F:transcription cis-regulatory region binding"/>
    <property type="evidence" value="ECO:0007669"/>
    <property type="project" value="TreeGrafter"/>
</dbReference>
<dbReference type="PRINTS" id="PR00455">
    <property type="entry name" value="HTHTETR"/>
</dbReference>
<evidence type="ECO:0000256" key="5">
    <source>
        <dbReference type="PROSITE-ProRule" id="PRU00335"/>
    </source>
</evidence>